<accession>A0ABU1D986</accession>
<dbReference type="InterPro" id="IPR013762">
    <property type="entry name" value="Integrase-like_cat_sf"/>
</dbReference>
<comment type="caution">
    <text evidence="4">The sequence shown here is derived from an EMBL/GenBank/DDBJ whole genome shotgun (WGS) entry which is preliminary data.</text>
</comment>
<feature type="region of interest" description="Disordered" evidence="2">
    <location>
        <begin position="1"/>
        <end position="21"/>
    </location>
</feature>
<evidence type="ECO:0000256" key="1">
    <source>
        <dbReference type="ARBA" id="ARBA00023172"/>
    </source>
</evidence>
<dbReference type="InterPro" id="IPR011010">
    <property type="entry name" value="DNA_brk_join_enz"/>
</dbReference>
<evidence type="ECO:0000259" key="3">
    <source>
        <dbReference type="Pfam" id="PF20172"/>
    </source>
</evidence>
<protein>
    <submittedName>
        <fullName evidence="4">Site-specific integrase</fullName>
    </submittedName>
</protein>
<sequence>MTKEGGSRDKQRGSKMPVLPTGLVKHKNGTYYLRRRIPADLRFAYPPGKLEINQTTGTRNYKEAVDRFHELDGQLQAKWRGMRQKLADDAAARHFEALEVLTELTEEDIQRISEHVEAVALAGDEMRREEGTYAIDEIEEYKDGYSAALPVLKAAVAVGDAETLSPLLDEFLYLHRYDNRLQAPDYRRLVLAYGRAAIRANEKLLRRYEGEEVPTPKSSERRSASSVTFADVAEQYIDKEYASGRKLAMAKKVNLVVPMLVELLGKKPISDLKQSDINYFFELVHKLWPRWADEARRTGKSWVALAKSNEDLSRGEIAPGTFEDTYRAVVRRFLGWAITNYQDQGFPTSLTVRLIEYRGSKASGENRQRAFKVPELKRLFEGPAMQGFAKDPSEHHRFWLPHVGLFTGARVNELCQLHPRHDVQKDAEGVWFFKITEEGEEVEDVRRSVKTGASRRLVPIHSALIKLGFIEYVERQRKAGAQLLFSPFKPSRGRASGEAEKWFRGLLEELGLRDETPGARLVGMHAFRSTLLNKAMNDGIAGAEVITGHAHSSKEQAKETEKSAVVRGYEGEMSVASKSKILEQIRWPEIKFIKPASATR</sequence>
<dbReference type="EMBL" id="JAUZQE010000047">
    <property type="protein sequence ID" value="MDR4126995.1"/>
    <property type="molecule type" value="Genomic_DNA"/>
</dbReference>
<dbReference type="Proteomes" id="UP001232156">
    <property type="component" value="Unassembled WGS sequence"/>
</dbReference>
<dbReference type="Gene3D" id="1.10.443.10">
    <property type="entry name" value="Intergrase catalytic core"/>
    <property type="match status" value="1"/>
</dbReference>
<name>A0ABU1D986_9BURK</name>
<reference evidence="4 5" key="1">
    <citation type="submission" date="2023-08" db="EMBL/GenBank/DDBJ databases">
        <title>Alcaligenaceae gen. nov., a novel taxon isolated from the sludge of Yixing Pesticide Factory.</title>
        <authorList>
            <person name="Ruan L."/>
        </authorList>
    </citation>
    <scope>NUCLEOTIDE SEQUENCE [LARGE SCALE GENOMIC DNA]</scope>
    <source>
        <strain evidence="4 5">LG-2</strain>
    </source>
</reference>
<feature type="compositionally biased region" description="Basic and acidic residues" evidence="2">
    <location>
        <begin position="1"/>
        <end position="12"/>
    </location>
</feature>
<dbReference type="RefSeq" id="WP_347287578.1">
    <property type="nucleotide sequence ID" value="NZ_JAUZQE010000047.1"/>
</dbReference>
<dbReference type="SUPFAM" id="SSF56349">
    <property type="entry name" value="DNA breaking-rejoining enzymes"/>
    <property type="match status" value="1"/>
</dbReference>
<gene>
    <name evidence="4" type="ORF">Q8947_13515</name>
</gene>
<proteinExistence type="predicted"/>
<organism evidence="4 5">
    <name type="scientific">Yanghanlia caeni</name>
    <dbReference type="NCBI Taxonomy" id="3064283"/>
    <lineage>
        <taxon>Bacteria</taxon>
        <taxon>Pseudomonadati</taxon>
        <taxon>Pseudomonadota</taxon>
        <taxon>Betaproteobacteria</taxon>
        <taxon>Burkholderiales</taxon>
        <taxon>Alcaligenaceae</taxon>
        <taxon>Yanghanlia</taxon>
    </lineage>
</organism>
<dbReference type="CDD" id="cd01184">
    <property type="entry name" value="INT_C_like_1"/>
    <property type="match status" value="1"/>
</dbReference>
<dbReference type="InterPro" id="IPR046668">
    <property type="entry name" value="DUF6538"/>
</dbReference>
<feature type="domain" description="DUF6538" evidence="3">
    <location>
        <begin position="25"/>
        <end position="84"/>
    </location>
</feature>
<evidence type="ECO:0000313" key="5">
    <source>
        <dbReference type="Proteomes" id="UP001232156"/>
    </source>
</evidence>
<evidence type="ECO:0000313" key="4">
    <source>
        <dbReference type="EMBL" id="MDR4126995.1"/>
    </source>
</evidence>
<evidence type="ECO:0000256" key="2">
    <source>
        <dbReference type="SAM" id="MobiDB-lite"/>
    </source>
</evidence>
<dbReference type="Pfam" id="PF20172">
    <property type="entry name" value="DUF6538"/>
    <property type="match status" value="1"/>
</dbReference>
<keyword evidence="5" id="KW-1185">Reference proteome</keyword>
<keyword evidence="1" id="KW-0233">DNA recombination</keyword>